<dbReference type="Proteomes" id="UP000823775">
    <property type="component" value="Unassembled WGS sequence"/>
</dbReference>
<dbReference type="PANTHER" id="PTHR38542">
    <property type="entry name" value="OS04G0450500 PROTEIN"/>
    <property type="match status" value="1"/>
</dbReference>
<proteinExistence type="predicted"/>
<evidence type="ECO:0000313" key="2">
    <source>
        <dbReference type="Proteomes" id="UP000823775"/>
    </source>
</evidence>
<reference evidence="1 2" key="1">
    <citation type="journal article" date="2021" name="BMC Genomics">
        <title>Datura genome reveals duplications of psychoactive alkaloid biosynthetic genes and high mutation rate following tissue culture.</title>
        <authorList>
            <person name="Rajewski A."/>
            <person name="Carter-House D."/>
            <person name="Stajich J."/>
            <person name="Litt A."/>
        </authorList>
    </citation>
    <scope>NUCLEOTIDE SEQUENCE [LARGE SCALE GENOMIC DNA]</scope>
    <source>
        <strain evidence="1">AR-01</strain>
    </source>
</reference>
<evidence type="ECO:0000313" key="1">
    <source>
        <dbReference type="EMBL" id="MCD7461788.1"/>
    </source>
</evidence>
<comment type="caution">
    <text evidence="1">The sequence shown here is derived from an EMBL/GenBank/DDBJ whole genome shotgun (WGS) entry which is preliminary data.</text>
</comment>
<sequence length="151" mass="16588">MSGQYHPNSVQAMEKIRRGHMTDIQVGDDTRSFFPVTIWQKQLASTLLAGDVILLQNVKITRVGGLVEARTVQCSTLQCVVHSYKSLASKGADDLMRSCRIGTAARKSLKIVTWLQQGAAVELKNHQSALSDQTLATRPAEGVLVLKIWIS</sequence>
<protein>
    <submittedName>
        <fullName evidence="1">Uncharacterized protein</fullName>
    </submittedName>
</protein>
<organism evidence="1 2">
    <name type="scientific">Datura stramonium</name>
    <name type="common">Jimsonweed</name>
    <name type="synonym">Common thornapple</name>
    <dbReference type="NCBI Taxonomy" id="4076"/>
    <lineage>
        <taxon>Eukaryota</taxon>
        <taxon>Viridiplantae</taxon>
        <taxon>Streptophyta</taxon>
        <taxon>Embryophyta</taxon>
        <taxon>Tracheophyta</taxon>
        <taxon>Spermatophyta</taxon>
        <taxon>Magnoliopsida</taxon>
        <taxon>eudicotyledons</taxon>
        <taxon>Gunneridae</taxon>
        <taxon>Pentapetalae</taxon>
        <taxon>asterids</taxon>
        <taxon>lamiids</taxon>
        <taxon>Solanales</taxon>
        <taxon>Solanaceae</taxon>
        <taxon>Solanoideae</taxon>
        <taxon>Datureae</taxon>
        <taxon>Datura</taxon>
    </lineage>
</organism>
<accession>A0ABS8SSH8</accession>
<dbReference type="PANTHER" id="PTHR38542:SF2">
    <property type="entry name" value="REPLICATION FACTOR A C-TERMINAL DOMAIN-CONTAINING PROTEIN"/>
    <property type="match status" value="1"/>
</dbReference>
<dbReference type="EMBL" id="JACEIK010000754">
    <property type="protein sequence ID" value="MCD7461788.1"/>
    <property type="molecule type" value="Genomic_DNA"/>
</dbReference>
<gene>
    <name evidence="1" type="ORF">HAX54_047107</name>
</gene>
<name>A0ABS8SSH8_DATST</name>
<keyword evidence="2" id="KW-1185">Reference proteome</keyword>